<feature type="region of interest" description="Disordered" evidence="2">
    <location>
        <begin position="345"/>
        <end position="368"/>
    </location>
</feature>
<evidence type="ECO:0000313" key="4">
    <source>
        <dbReference type="EMBL" id="TMW67694.1"/>
    </source>
</evidence>
<protein>
    <recommendedName>
        <fullName evidence="3">EH domain-containing protein</fullName>
    </recommendedName>
</protein>
<dbReference type="OrthoDB" id="524326at2759"/>
<dbReference type="EMBL" id="SPLM01000004">
    <property type="protein sequence ID" value="TMW67694.1"/>
    <property type="molecule type" value="Genomic_DNA"/>
</dbReference>
<dbReference type="InterPro" id="IPR000261">
    <property type="entry name" value="EH_dom"/>
</dbReference>
<feature type="domain" description="EH" evidence="3">
    <location>
        <begin position="16"/>
        <end position="109"/>
    </location>
</feature>
<organism evidence="4 5">
    <name type="scientific">Pythium oligandrum</name>
    <name type="common">Mycoparasitic fungus</name>
    <dbReference type="NCBI Taxonomy" id="41045"/>
    <lineage>
        <taxon>Eukaryota</taxon>
        <taxon>Sar</taxon>
        <taxon>Stramenopiles</taxon>
        <taxon>Oomycota</taxon>
        <taxon>Peronosporomycetes</taxon>
        <taxon>Pythiales</taxon>
        <taxon>Pythiaceae</taxon>
        <taxon>Pythium</taxon>
    </lineage>
</organism>
<evidence type="ECO:0000313" key="5">
    <source>
        <dbReference type="Proteomes" id="UP000794436"/>
    </source>
</evidence>
<gene>
    <name evidence="4" type="ORF">Poli38472_011314</name>
</gene>
<accession>A0A8K1FNU5</accession>
<keyword evidence="1" id="KW-0175">Coiled coil</keyword>
<dbReference type="Gene3D" id="1.10.238.10">
    <property type="entry name" value="EF-hand"/>
    <property type="match status" value="1"/>
</dbReference>
<dbReference type="Proteomes" id="UP000794436">
    <property type="component" value="Unassembled WGS sequence"/>
</dbReference>
<name>A0A8K1FNU5_PYTOL</name>
<feature type="region of interest" description="Disordered" evidence="2">
    <location>
        <begin position="142"/>
        <end position="164"/>
    </location>
</feature>
<sequence>MMPDVALDRKLFTMLEMEGTRYASFFASLEKTGPQLVARDTALGFFRKSTLSEAQIETLYALLKTAHIELNVQMVHETEFIMGMHLIVCMTKRGLSALPHSCPTYLFPTLSFPTPSLSSAPSSSSSAFDLAFSSMASGSNADLISSMPSPDKPLMPSEQTPSSSTLLSTSMAAMDTMPTPSSHVETPQFSGNSIEKIEEAKSLTELLQREAHNKQVQRASLSQLEQTETTTLVHLHSCLERLVAAVEEVGFAVPPTARTLGALDDLANFLRSNAQSIRQEIQSMEISAQMLSVADEVTAANTPTQPKESAFIEITALTQQLVALQLESSQLIQKKEDLAKQLLNRKTASVPSSAPPSGTGKGMDFLSVAPMPVPQDALRKTESVATTAPANNAFDFGSLATPPPVAATTTTTQPQDDGASFDWGAF</sequence>
<dbReference type="AlphaFoldDB" id="A0A8K1FNU5"/>
<keyword evidence="5" id="KW-1185">Reference proteome</keyword>
<evidence type="ECO:0000259" key="3">
    <source>
        <dbReference type="Pfam" id="PF12763"/>
    </source>
</evidence>
<feature type="coiled-coil region" evidence="1">
    <location>
        <begin position="314"/>
        <end position="341"/>
    </location>
</feature>
<evidence type="ECO:0000256" key="2">
    <source>
        <dbReference type="SAM" id="MobiDB-lite"/>
    </source>
</evidence>
<feature type="compositionally biased region" description="Polar residues" evidence="2">
    <location>
        <begin position="345"/>
        <end position="356"/>
    </location>
</feature>
<feature type="region of interest" description="Disordered" evidence="2">
    <location>
        <begin position="392"/>
        <end position="426"/>
    </location>
</feature>
<evidence type="ECO:0000256" key="1">
    <source>
        <dbReference type="SAM" id="Coils"/>
    </source>
</evidence>
<dbReference type="Pfam" id="PF12763">
    <property type="entry name" value="EH"/>
    <property type="match status" value="1"/>
</dbReference>
<comment type="caution">
    <text evidence="4">The sequence shown here is derived from an EMBL/GenBank/DDBJ whole genome shotgun (WGS) entry which is preliminary data.</text>
</comment>
<reference evidence="4" key="1">
    <citation type="submission" date="2019-03" db="EMBL/GenBank/DDBJ databases">
        <title>Long read genome sequence of the mycoparasitic Pythium oligandrum ATCC 38472 isolated from sugarbeet rhizosphere.</title>
        <authorList>
            <person name="Gaulin E."/>
        </authorList>
    </citation>
    <scope>NUCLEOTIDE SEQUENCE</scope>
    <source>
        <strain evidence="4">ATCC 38472_TT</strain>
    </source>
</reference>
<proteinExistence type="predicted"/>